<proteinExistence type="predicted"/>
<evidence type="ECO:0000256" key="3">
    <source>
        <dbReference type="SAM" id="MobiDB-lite"/>
    </source>
</evidence>
<dbReference type="OMA" id="ATGFLKW"/>
<dbReference type="PANTHER" id="PTHR37042:SF4">
    <property type="entry name" value="OUTER MEMBRANE PROTEIN RV1973"/>
    <property type="match status" value="1"/>
</dbReference>
<accession>A0A124E832</accession>
<dbReference type="PANTHER" id="PTHR37042">
    <property type="entry name" value="OUTER MEMBRANE PROTEIN RV1973"/>
    <property type="match status" value="1"/>
</dbReference>
<dbReference type="Proteomes" id="UP000069654">
    <property type="component" value="Unassembled WGS sequence"/>
</dbReference>
<comment type="caution">
    <text evidence="5">The sequence shown here is derived from an EMBL/GenBank/DDBJ whole genome shotgun (WGS) entry which is preliminary data.</text>
</comment>
<feature type="compositionally biased region" description="Basic and acidic residues" evidence="3">
    <location>
        <begin position="1"/>
        <end position="10"/>
    </location>
</feature>
<feature type="compositionally biased region" description="Low complexity" evidence="3">
    <location>
        <begin position="11"/>
        <end position="44"/>
    </location>
</feature>
<name>A0A124E832_MYCTH</name>
<dbReference type="RefSeq" id="WP_003924790.1">
    <property type="nucleotide sequence ID" value="NZ_BCTB01000009.1"/>
</dbReference>
<feature type="region of interest" description="Disordered" evidence="3">
    <location>
        <begin position="1"/>
        <end position="69"/>
    </location>
</feature>
<keyword evidence="4" id="KW-1133">Transmembrane helix</keyword>
<evidence type="ECO:0000256" key="2">
    <source>
        <dbReference type="ARBA" id="ARBA00023136"/>
    </source>
</evidence>
<gene>
    <name evidence="5" type="ORF">RMCT_1409</name>
</gene>
<organism evidence="5 6">
    <name type="scientific">Mycolicibacterium thermoresistibile</name>
    <name type="common">Mycobacterium thermoresistibile</name>
    <dbReference type="NCBI Taxonomy" id="1797"/>
    <lineage>
        <taxon>Bacteria</taxon>
        <taxon>Bacillati</taxon>
        <taxon>Actinomycetota</taxon>
        <taxon>Actinomycetes</taxon>
        <taxon>Mycobacteriales</taxon>
        <taxon>Mycobacteriaceae</taxon>
        <taxon>Mycolicibacterium</taxon>
    </lineage>
</organism>
<evidence type="ECO:0008006" key="7">
    <source>
        <dbReference type="Google" id="ProtNLM"/>
    </source>
</evidence>
<keyword evidence="4" id="KW-0812">Transmembrane</keyword>
<dbReference type="OrthoDB" id="3536396at2"/>
<comment type="subcellular location">
    <subcellularLocation>
        <location evidence="1">Membrane</location>
    </subcellularLocation>
</comment>
<dbReference type="AlphaFoldDB" id="A0A124E832"/>
<dbReference type="STRING" id="1797.RMCT_1409"/>
<evidence type="ECO:0000256" key="1">
    <source>
        <dbReference type="ARBA" id="ARBA00004370"/>
    </source>
</evidence>
<reference evidence="5 6" key="1">
    <citation type="journal article" date="2016" name="Genome Announc.">
        <title>Draft Genome Sequences of Five Rapidly Growing Mycobacterium Species, M. thermoresistibile, M. fortuitum subsp. acetamidolyticum, M. canariasense, M. brisbanense, and M. novocastrense.</title>
        <authorList>
            <person name="Katahira K."/>
            <person name="Ogura Y."/>
            <person name="Gotoh Y."/>
            <person name="Hayashi T."/>
        </authorList>
    </citation>
    <scope>NUCLEOTIDE SEQUENCE [LARGE SCALE GENOMIC DNA]</scope>
    <source>
        <strain evidence="5 6">JCM6362</strain>
    </source>
</reference>
<evidence type="ECO:0000313" key="5">
    <source>
        <dbReference type="EMBL" id="GAT14439.1"/>
    </source>
</evidence>
<sequence>MSDDDRKVTTDPDTPATADPSAAAGEAEPTEAAETAPPETAETAGTEHTEPAEPAEPAEPEAAAEAADTPARRRIPWAKIAVFGVLPVLIVLLVVAAALLVWRQYTLQAVETAAVESVEAAKDTTIAMLSYEPETVEEQLVAARERLTGDFKTSYTQLTDAVVIPGAKERQISATASVPSAASVSADPQKAVVLLFVDQTVIIGVGEEMPQNTKSSVRVTLEKIDGEWLVSEFEPV</sequence>
<reference evidence="6" key="2">
    <citation type="submission" date="2016-02" db="EMBL/GenBank/DDBJ databases">
        <title>Draft genome sequence of five rapidly growing Mycobacterium species.</title>
        <authorList>
            <person name="Katahira K."/>
            <person name="Gotou Y."/>
            <person name="Iida K."/>
            <person name="Ogura Y."/>
            <person name="Hayashi T."/>
        </authorList>
    </citation>
    <scope>NUCLEOTIDE SEQUENCE [LARGE SCALE GENOMIC DNA]</scope>
    <source>
        <strain evidence="6">JCM6362</strain>
    </source>
</reference>
<evidence type="ECO:0000313" key="6">
    <source>
        <dbReference type="Proteomes" id="UP000069654"/>
    </source>
</evidence>
<evidence type="ECO:0000256" key="4">
    <source>
        <dbReference type="SAM" id="Phobius"/>
    </source>
</evidence>
<dbReference type="EMBL" id="BCTB01000009">
    <property type="protein sequence ID" value="GAT14439.1"/>
    <property type="molecule type" value="Genomic_DNA"/>
</dbReference>
<protein>
    <recommendedName>
        <fullName evidence="7">Mce associated membrane protein</fullName>
    </recommendedName>
</protein>
<keyword evidence="2 4" id="KW-0472">Membrane</keyword>
<feature type="compositionally biased region" description="Low complexity" evidence="3">
    <location>
        <begin position="60"/>
        <end position="69"/>
    </location>
</feature>
<dbReference type="GO" id="GO:0016020">
    <property type="term" value="C:membrane"/>
    <property type="evidence" value="ECO:0007669"/>
    <property type="project" value="UniProtKB-SubCell"/>
</dbReference>
<feature type="transmembrane region" description="Helical" evidence="4">
    <location>
        <begin position="80"/>
        <end position="102"/>
    </location>
</feature>